<name>A0ABX1G3V6_9MICC</name>
<evidence type="ECO:0000313" key="2">
    <source>
        <dbReference type="EMBL" id="NKG20649.1"/>
    </source>
</evidence>
<sequence>MPADAESAPTSAAREHLEALLAAEMLKARNEMRVIRGMWLFSGLALVIAILLWTLAGGREQFITRDSGYDATVLLPGWLALAGLLAAGTATVLFMIRLMRATLGNIEERPARK</sequence>
<dbReference type="Proteomes" id="UP000746595">
    <property type="component" value="Unassembled WGS sequence"/>
</dbReference>
<comment type="caution">
    <text evidence="2">The sequence shown here is derived from an EMBL/GenBank/DDBJ whole genome shotgun (WGS) entry which is preliminary data.</text>
</comment>
<keyword evidence="3" id="KW-1185">Reference proteome</keyword>
<dbReference type="RefSeq" id="WP_168151530.1">
    <property type="nucleotide sequence ID" value="NZ_JAAWVT010000003.1"/>
</dbReference>
<reference evidence="2 3" key="1">
    <citation type="submission" date="2020-04" db="EMBL/GenBank/DDBJ databases">
        <title>Paeniglutamicibacter sp. ANT13_2, a novel actinomycete isolated from sediment in Antarctica.</title>
        <authorList>
            <person name="Sakdapetsiri C."/>
            <person name="Pinyakong O."/>
        </authorList>
    </citation>
    <scope>NUCLEOTIDE SEQUENCE [LARGE SCALE GENOMIC DNA]</scope>
    <source>
        <strain evidence="2 3">ANT13_2</strain>
    </source>
</reference>
<evidence type="ECO:0000256" key="1">
    <source>
        <dbReference type="SAM" id="Phobius"/>
    </source>
</evidence>
<protein>
    <recommendedName>
        <fullName evidence="4">DUF3955 domain-containing protein</fullName>
    </recommendedName>
</protein>
<dbReference type="EMBL" id="JAAWVT010000003">
    <property type="protein sequence ID" value="NKG20649.1"/>
    <property type="molecule type" value="Genomic_DNA"/>
</dbReference>
<keyword evidence="1" id="KW-1133">Transmembrane helix</keyword>
<accession>A0ABX1G3V6</accession>
<feature type="transmembrane region" description="Helical" evidence="1">
    <location>
        <begin position="34"/>
        <end position="55"/>
    </location>
</feature>
<evidence type="ECO:0008006" key="4">
    <source>
        <dbReference type="Google" id="ProtNLM"/>
    </source>
</evidence>
<proteinExistence type="predicted"/>
<keyword evidence="1" id="KW-0812">Transmembrane</keyword>
<organism evidence="2 3">
    <name type="scientific">Paeniglutamicibacter terrestris</name>
    <dbReference type="NCBI Taxonomy" id="2723403"/>
    <lineage>
        <taxon>Bacteria</taxon>
        <taxon>Bacillati</taxon>
        <taxon>Actinomycetota</taxon>
        <taxon>Actinomycetes</taxon>
        <taxon>Micrococcales</taxon>
        <taxon>Micrococcaceae</taxon>
        <taxon>Paeniglutamicibacter</taxon>
    </lineage>
</organism>
<keyword evidence="1" id="KW-0472">Membrane</keyword>
<evidence type="ECO:0000313" key="3">
    <source>
        <dbReference type="Proteomes" id="UP000746595"/>
    </source>
</evidence>
<gene>
    <name evidence="2" type="ORF">HED64_08010</name>
</gene>
<feature type="transmembrane region" description="Helical" evidence="1">
    <location>
        <begin position="75"/>
        <end position="96"/>
    </location>
</feature>